<dbReference type="AlphaFoldDB" id="A0A8H5CCS7"/>
<dbReference type="OrthoDB" id="285219at2759"/>
<feature type="domain" description="Nascent polypeptide-associated complex subunit alpha-like UBA" evidence="1">
    <location>
        <begin position="54"/>
        <end position="92"/>
    </location>
</feature>
<reference evidence="2 3" key="1">
    <citation type="journal article" date="2020" name="ISME J.">
        <title>Uncovering the hidden diversity of litter-decomposition mechanisms in mushroom-forming fungi.</title>
        <authorList>
            <person name="Floudas D."/>
            <person name="Bentzer J."/>
            <person name="Ahren D."/>
            <person name="Johansson T."/>
            <person name="Persson P."/>
            <person name="Tunlid A."/>
        </authorList>
    </citation>
    <scope>NUCLEOTIDE SEQUENCE [LARGE SCALE GENOMIC DNA]</scope>
    <source>
        <strain evidence="2 3">CBS 175.51</strain>
    </source>
</reference>
<dbReference type="EMBL" id="JAACJK010000011">
    <property type="protein sequence ID" value="KAF5338716.1"/>
    <property type="molecule type" value="Genomic_DNA"/>
</dbReference>
<proteinExistence type="predicted"/>
<sequence>MSLTTNGRPAPEVIVNYADGFAYSKGKMEDAFREGGVLDKAPVKPHKNPAIASLKKEDIDLVMTEFEITRPKAEKVLVENGGDVKKALSFLVYGA</sequence>
<gene>
    <name evidence="2" type="ORF">D9611_013381</name>
</gene>
<comment type="caution">
    <text evidence="2">The sequence shown here is derived from an EMBL/GenBank/DDBJ whole genome shotgun (WGS) entry which is preliminary data.</text>
</comment>
<dbReference type="Pfam" id="PF19026">
    <property type="entry name" value="UBA_HYPK"/>
    <property type="match status" value="1"/>
</dbReference>
<accession>A0A8H5CCS7</accession>
<keyword evidence="3" id="KW-1185">Reference proteome</keyword>
<dbReference type="InterPro" id="IPR038922">
    <property type="entry name" value="HYPK_UBA"/>
</dbReference>
<evidence type="ECO:0000313" key="3">
    <source>
        <dbReference type="Proteomes" id="UP000541558"/>
    </source>
</evidence>
<evidence type="ECO:0000313" key="2">
    <source>
        <dbReference type="EMBL" id="KAF5338716.1"/>
    </source>
</evidence>
<evidence type="ECO:0000259" key="1">
    <source>
        <dbReference type="Pfam" id="PF19026"/>
    </source>
</evidence>
<dbReference type="Gene3D" id="1.10.8.10">
    <property type="entry name" value="DNA helicase RuvA subunit, C-terminal domain"/>
    <property type="match status" value="1"/>
</dbReference>
<dbReference type="Proteomes" id="UP000541558">
    <property type="component" value="Unassembled WGS sequence"/>
</dbReference>
<organism evidence="2 3">
    <name type="scientific">Ephemerocybe angulata</name>
    <dbReference type="NCBI Taxonomy" id="980116"/>
    <lineage>
        <taxon>Eukaryota</taxon>
        <taxon>Fungi</taxon>
        <taxon>Dikarya</taxon>
        <taxon>Basidiomycota</taxon>
        <taxon>Agaricomycotina</taxon>
        <taxon>Agaricomycetes</taxon>
        <taxon>Agaricomycetidae</taxon>
        <taxon>Agaricales</taxon>
        <taxon>Agaricineae</taxon>
        <taxon>Psathyrellaceae</taxon>
        <taxon>Ephemerocybe</taxon>
    </lineage>
</organism>
<name>A0A8H5CCS7_9AGAR</name>
<dbReference type="CDD" id="cd14361">
    <property type="entry name" value="UBA_HYPK"/>
    <property type="match status" value="1"/>
</dbReference>
<dbReference type="InterPro" id="IPR044034">
    <property type="entry name" value="NAC-like_UBA"/>
</dbReference>
<protein>
    <recommendedName>
        <fullName evidence="1">Nascent polypeptide-associated complex subunit alpha-like UBA domain-containing protein</fullName>
    </recommendedName>
</protein>